<evidence type="ECO:0000313" key="2">
    <source>
        <dbReference type="EMBL" id="XCO00497.1"/>
    </source>
</evidence>
<reference evidence="1" key="1">
    <citation type="submission" date="2024-06" db="EMBL/GenBank/DDBJ databases">
        <title>Intestivirid acquisition increases across infancy in a wild primate population.</title>
        <authorList>
            <person name="Schneider-Creas I.A."/>
            <person name="Moya I.L."/>
            <person name="Chiou K.L."/>
            <person name="Baniel A."/>
            <person name="Azanaw Haile A."/>
            <person name="Kebede F."/>
            <person name="Abebe B."/>
            <person name="Snyder-Mackler N."/>
            <person name="Varsani A."/>
        </authorList>
    </citation>
    <scope>NUCLEOTIDE SEQUENCE</scope>
    <source>
        <strain evidence="2">Int_RNL_2017_0546_COW</strain>
        <strain evidence="1">Int_RNL_2018_0945_COW</strain>
    </source>
</reference>
<proteinExistence type="predicted"/>
<accession>A0AAU8MKE4</accession>
<protein>
    <submittedName>
        <fullName evidence="1">Uncharacterized protein</fullName>
    </submittedName>
</protein>
<dbReference type="EMBL" id="PP965498">
    <property type="protein sequence ID" value="XCO00399.1"/>
    <property type="molecule type" value="Genomic_DNA"/>
</dbReference>
<sequence>MEYLGFKNIIELSNLGYIQSEQYKQLIYGGMMLWQMKVPT</sequence>
<organism evidence="1">
    <name type="scientific">Geladintestivirus 1</name>
    <dbReference type="NCBI Taxonomy" id="3233133"/>
    <lineage>
        <taxon>Viruses</taxon>
        <taxon>Duplodnaviria</taxon>
        <taxon>Heunggongvirae</taxon>
        <taxon>Uroviricota</taxon>
        <taxon>Caudoviricetes</taxon>
        <taxon>Crassvirales</taxon>
    </lineage>
</organism>
<evidence type="ECO:0000313" key="1">
    <source>
        <dbReference type="EMBL" id="XCO00399.1"/>
    </source>
</evidence>
<dbReference type="EMBL" id="PP965499">
    <property type="protein sequence ID" value="XCO00497.1"/>
    <property type="molecule type" value="Genomic_DNA"/>
</dbReference>
<name>A0AAU8MKE4_9CAUD</name>